<evidence type="ECO:0000256" key="14">
    <source>
        <dbReference type="HAMAP-Rule" id="MF_00454"/>
    </source>
</evidence>
<keyword evidence="2 14" id="KW-0813">Transport</keyword>
<dbReference type="EMBL" id="JABVEG010000003">
    <property type="protein sequence ID" value="NUI82555.1"/>
    <property type="molecule type" value="Genomic_DNA"/>
</dbReference>
<evidence type="ECO:0000313" key="15">
    <source>
        <dbReference type="EMBL" id="NUI82555.1"/>
    </source>
</evidence>
<dbReference type="RefSeq" id="WP_053030560.1">
    <property type="nucleotide sequence ID" value="NZ_CUEE01000008.1"/>
</dbReference>
<evidence type="ECO:0000256" key="6">
    <source>
        <dbReference type="ARBA" id="ARBA00022989"/>
    </source>
</evidence>
<evidence type="ECO:0000313" key="16">
    <source>
        <dbReference type="Proteomes" id="UP000610527"/>
    </source>
</evidence>
<reference evidence="15 16" key="1">
    <citation type="submission" date="2020-06" db="EMBL/GenBank/DDBJ databases">
        <title>Staphylococcus borealis sp. nov. -A novel member of the Staphylococcaceae family isolated from skin and blood in humans.</title>
        <authorList>
            <person name="Pain M."/>
            <person name="Wolden R."/>
            <person name="Jaen-Luchoro D."/>
            <person name="Salva-Serra F."/>
            <person name="Iglesias B.P."/>
            <person name="Karlsson R."/>
            <person name="Klingenberg C."/>
            <person name="Cavanagh J.P."/>
        </authorList>
    </citation>
    <scope>NUCLEOTIDE SEQUENCE [LARGE SCALE GENOMIC DNA]</scope>
    <source>
        <strain evidence="15 16">58-22</strain>
    </source>
</reference>
<evidence type="ECO:0000256" key="5">
    <source>
        <dbReference type="ARBA" id="ARBA00022723"/>
    </source>
</evidence>
<keyword evidence="9 14" id="KW-0472">Membrane</keyword>
<keyword evidence="16" id="KW-1185">Reference proteome</keyword>
<keyword evidence="6 14" id="KW-1133">Transmembrane helix</keyword>
<evidence type="ECO:0000256" key="1">
    <source>
        <dbReference type="ARBA" id="ARBA00004651"/>
    </source>
</evidence>
<evidence type="ECO:0000256" key="4">
    <source>
        <dbReference type="ARBA" id="ARBA00022692"/>
    </source>
</evidence>
<name>A0ABX2LJU3_9STAP</name>
<comment type="caution">
    <text evidence="15">The sequence shown here is derived from an EMBL/GenBank/DDBJ whole genome shotgun (WGS) entry which is preliminary data.</text>
</comment>
<evidence type="ECO:0000256" key="13">
    <source>
        <dbReference type="ARBA" id="ARBA00049940"/>
    </source>
</evidence>
<comment type="function">
    <text evidence="13 14">Fluoride-specific ion channel. Important for reducing fluoride concentration in the cell, thus reducing its toxicity.</text>
</comment>
<keyword evidence="10 14" id="KW-0407">Ion channel</keyword>
<keyword evidence="8 14" id="KW-0406">Ion transport</keyword>
<evidence type="ECO:0000256" key="9">
    <source>
        <dbReference type="ARBA" id="ARBA00023136"/>
    </source>
</evidence>
<keyword evidence="4 14" id="KW-0812">Transmembrane</keyword>
<dbReference type="GeneID" id="74186892"/>
<comment type="similarity">
    <text evidence="11 14">Belongs to the fluoride channel Fluc/FEX (TC 1.A.43) family.</text>
</comment>
<dbReference type="PANTHER" id="PTHR28259">
    <property type="entry name" value="FLUORIDE EXPORT PROTEIN 1-RELATED"/>
    <property type="match status" value="1"/>
</dbReference>
<comment type="subcellular location">
    <subcellularLocation>
        <location evidence="1 14">Cell membrane</location>
        <topology evidence="1 14">Multi-pass membrane protein</topology>
    </subcellularLocation>
</comment>
<evidence type="ECO:0000256" key="3">
    <source>
        <dbReference type="ARBA" id="ARBA00022475"/>
    </source>
</evidence>
<feature type="transmembrane region" description="Helical" evidence="14">
    <location>
        <begin position="35"/>
        <end position="56"/>
    </location>
</feature>
<dbReference type="HAMAP" id="MF_00454">
    <property type="entry name" value="FluC"/>
    <property type="match status" value="1"/>
</dbReference>
<dbReference type="PANTHER" id="PTHR28259:SF16">
    <property type="entry name" value="FLUORIDE-SPECIFIC ION CHANNEL FLUC 2"/>
    <property type="match status" value="1"/>
</dbReference>
<evidence type="ECO:0000256" key="11">
    <source>
        <dbReference type="ARBA" id="ARBA00035120"/>
    </source>
</evidence>
<evidence type="ECO:0000256" key="12">
    <source>
        <dbReference type="ARBA" id="ARBA00035585"/>
    </source>
</evidence>
<feature type="binding site" evidence="14">
    <location>
        <position position="74"/>
    </location>
    <ligand>
        <name>Na(+)</name>
        <dbReference type="ChEBI" id="CHEBI:29101"/>
        <note>structural</note>
    </ligand>
</feature>
<comment type="catalytic activity">
    <reaction evidence="12">
        <text>fluoride(in) = fluoride(out)</text>
        <dbReference type="Rhea" id="RHEA:76159"/>
        <dbReference type="ChEBI" id="CHEBI:17051"/>
    </reaction>
    <physiologicalReaction direction="left-to-right" evidence="12">
        <dbReference type="Rhea" id="RHEA:76160"/>
    </physiologicalReaction>
</comment>
<evidence type="ECO:0000256" key="7">
    <source>
        <dbReference type="ARBA" id="ARBA00023053"/>
    </source>
</evidence>
<keyword evidence="7 14" id="KW-0915">Sodium</keyword>
<proteinExistence type="inferred from homology"/>
<dbReference type="Proteomes" id="UP000610527">
    <property type="component" value="Unassembled WGS sequence"/>
</dbReference>
<protein>
    <recommendedName>
        <fullName evidence="14">Fluoride-specific ion channel FluC</fullName>
    </recommendedName>
</protein>
<dbReference type="InterPro" id="IPR003691">
    <property type="entry name" value="FluC"/>
</dbReference>
<keyword evidence="5 14" id="KW-0479">Metal-binding</keyword>
<feature type="transmembrane region" description="Helical" evidence="14">
    <location>
        <begin position="63"/>
        <end position="84"/>
    </location>
</feature>
<evidence type="ECO:0000256" key="10">
    <source>
        <dbReference type="ARBA" id="ARBA00023303"/>
    </source>
</evidence>
<gene>
    <name evidence="14" type="primary">fluC</name>
    <name evidence="14" type="synonym">crcB</name>
    <name evidence="15" type="ORF">HUN84_07260</name>
</gene>
<dbReference type="Pfam" id="PF02537">
    <property type="entry name" value="CRCB"/>
    <property type="match status" value="1"/>
</dbReference>
<organism evidence="15 16">
    <name type="scientific">Staphylococcus borealis</name>
    <dbReference type="NCBI Taxonomy" id="2742203"/>
    <lineage>
        <taxon>Bacteria</taxon>
        <taxon>Bacillati</taxon>
        <taxon>Bacillota</taxon>
        <taxon>Bacilli</taxon>
        <taxon>Bacillales</taxon>
        <taxon>Staphylococcaceae</taxon>
        <taxon>Staphylococcus</taxon>
    </lineage>
</organism>
<sequence>MINLVLVMVGGGLGAVVRAWLSDFINTKISSPIPVATLIVNIIGSFLIGFVFGIALNHQWFSMLFITGFLGGLTTFSTLSHELVQLLYPHFKPIRFLSYSILQFIVGFISCYVGFIL</sequence>
<feature type="transmembrane region" description="Helical" evidence="14">
    <location>
        <begin position="96"/>
        <end position="115"/>
    </location>
</feature>
<accession>A0ABX2LJU3</accession>
<evidence type="ECO:0000256" key="8">
    <source>
        <dbReference type="ARBA" id="ARBA00023065"/>
    </source>
</evidence>
<evidence type="ECO:0000256" key="2">
    <source>
        <dbReference type="ARBA" id="ARBA00022448"/>
    </source>
</evidence>
<comment type="activity regulation">
    <text evidence="14">Na(+) is not transported, but it plays an essential structural role and its presence is essential for fluoride channel function.</text>
</comment>
<keyword evidence="3 14" id="KW-1003">Cell membrane</keyword>
<feature type="binding site" evidence="14">
    <location>
        <position position="71"/>
    </location>
    <ligand>
        <name>Na(+)</name>
        <dbReference type="ChEBI" id="CHEBI:29101"/>
        <note>structural</note>
    </ligand>
</feature>